<dbReference type="InterPro" id="IPR031904">
    <property type="entry name" value="Cadherin_CBD"/>
</dbReference>
<keyword evidence="2" id="KW-0812">Transmembrane</keyword>
<protein>
    <submittedName>
        <fullName evidence="5">Uncharacterized protein</fullName>
    </submittedName>
</protein>
<dbReference type="EMBL" id="JAGTTL010000010">
    <property type="protein sequence ID" value="KAK6316916.1"/>
    <property type="molecule type" value="Genomic_DNA"/>
</dbReference>
<name>A0AAN8M466_9TELE</name>
<evidence type="ECO:0000313" key="5">
    <source>
        <dbReference type="EMBL" id="KAK6316916.1"/>
    </source>
</evidence>
<feature type="compositionally biased region" description="Low complexity" evidence="1">
    <location>
        <begin position="145"/>
        <end position="155"/>
    </location>
</feature>
<evidence type="ECO:0000313" key="6">
    <source>
        <dbReference type="Proteomes" id="UP001356427"/>
    </source>
</evidence>
<feature type="domain" description="Cadherin C-terminal catenin-binding" evidence="3">
    <location>
        <begin position="130"/>
        <end position="264"/>
    </location>
</feature>
<feature type="region of interest" description="Disordered" evidence="1">
    <location>
        <begin position="232"/>
        <end position="286"/>
    </location>
</feature>
<proteinExistence type="predicted"/>
<dbReference type="InterPro" id="IPR032455">
    <property type="entry name" value="Cadherin_C"/>
</dbReference>
<keyword evidence="6" id="KW-1185">Reference proteome</keyword>
<sequence>MAYEDSSKLTSYLIIALVSVSTFFLTFIILILAVRFCRRRKPRMLFDGAVAIPSAYFPSNYAEVDGAGTLRSSYNYDAYLTTGSRTSDFKFARSYNDSTLLADQTLKKNLNEPFGENIITSNTVGDCEQKPPNNDWRFTQQGQRPGPSGAGPHPEGAGGAVVGTGPWPNPPTEAEQLQALMAAANEVSDATATLGPRYNAQFPMQHVPDYRQNVYIPGSTATLTANPQQMMPQQALQGPPQVIPQVDIPNAAQTPASKKKSTKKDKKTDIFSNSRTYQENAPGHPY</sequence>
<feature type="compositionally biased region" description="Polar residues" evidence="1">
    <location>
        <begin position="270"/>
        <end position="279"/>
    </location>
</feature>
<dbReference type="Proteomes" id="UP001356427">
    <property type="component" value="Unassembled WGS sequence"/>
</dbReference>
<organism evidence="5 6">
    <name type="scientific">Coregonus suidteri</name>
    <dbReference type="NCBI Taxonomy" id="861788"/>
    <lineage>
        <taxon>Eukaryota</taxon>
        <taxon>Metazoa</taxon>
        <taxon>Chordata</taxon>
        <taxon>Craniata</taxon>
        <taxon>Vertebrata</taxon>
        <taxon>Euteleostomi</taxon>
        <taxon>Actinopterygii</taxon>
        <taxon>Neopterygii</taxon>
        <taxon>Teleostei</taxon>
        <taxon>Protacanthopterygii</taxon>
        <taxon>Salmoniformes</taxon>
        <taxon>Salmonidae</taxon>
        <taxon>Coregoninae</taxon>
        <taxon>Coregonus</taxon>
    </lineage>
</organism>
<keyword evidence="2" id="KW-0472">Membrane</keyword>
<accession>A0AAN8M466</accession>
<gene>
    <name evidence="5" type="ORF">J4Q44_G00123160</name>
</gene>
<dbReference type="Pfam" id="PF16492">
    <property type="entry name" value="Cadherin_C_2"/>
    <property type="match status" value="1"/>
</dbReference>
<feature type="region of interest" description="Disordered" evidence="1">
    <location>
        <begin position="121"/>
        <end position="170"/>
    </location>
</feature>
<evidence type="ECO:0000256" key="2">
    <source>
        <dbReference type="SAM" id="Phobius"/>
    </source>
</evidence>
<evidence type="ECO:0000256" key="1">
    <source>
        <dbReference type="SAM" id="MobiDB-lite"/>
    </source>
</evidence>
<dbReference type="AlphaFoldDB" id="A0AAN8M466"/>
<feature type="domain" description="Cadherin cytoplasmic C-terminal" evidence="4">
    <location>
        <begin position="8"/>
        <end position="92"/>
    </location>
</feature>
<reference evidence="5 6" key="1">
    <citation type="submission" date="2021-04" db="EMBL/GenBank/DDBJ databases">
        <authorList>
            <person name="De Guttry C."/>
            <person name="Zahm M."/>
            <person name="Klopp C."/>
            <person name="Cabau C."/>
            <person name="Louis A."/>
            <person name="Berthelot C."/>
            <person name="Parey E."/>
            <person name="Roest Crollius H."/>
            <person name="Montfort J."/>
            <person name="Robinson-Rechavi M."/>
            <person name="Bucao C."/>
            <person name="Bouchez O."/>
            <person name="Gislard M."/>
            <person name="Lluch J."/>
            <person name="Milhes M."/>
            <person name="Lampietro C."/>
            <person name="Lopez Roques C."/>
            <person name="Donnadieu C."/>
            <person name="Braasch I."/>
            <person name="Desvignes T."/>
            <person name="Postlethwait J."/>
            <person name="Bobe J."/>
            <person name="Wedekind C."/>
            <person name="Guiguen Y."/>
        </authorList>
    </citation>
    <scope>NUCLEOTIDE SEQUENCE [LARGE SCALE GENOMIC DNA]</scope>
    <source>
        <strain evidence="5">Cs_M1</strain>
        <tissue evidence="5">Blood</tissue>
    </source>
</reference>
<evidence type="ECO:0000259" key="4">
    <source>
        <dbReference type="Pfam" id="PF16492"/>
    </source>
</evidence>
<keyword evidence="2" id="KW-1133">Transmembrane helix</keyword>
<feature type="transmembrane region" description="Helical" evidence="2">
    <location>
        <begin position="12"/>
        <end position="34"/>
    </location>
</feature>
<evidence type="ECO:0000259" key="3">
    <source>
        <dbReference type="Pfam" id="PF15974"/>
    </source>
</evidence>
<dbReference type="Pfam" id="PF15974">
    <property type="entry name" value="Cadherin_tail"/>
    <property type="match status" value="1"/>
</dbReference>
<comment type="caution">
    <text evidence="5">The sequence shown here is derived from an EMBL/GenBank/DDBJ whole genome shotgun (WGS) entry which is preliminary data.</text>
</comment>